<evidence type="ECO:0000313" key="12">
    <source>
        <dbReference type="Proteomes" id="UP000298782"/>
    </source>
</evidence>
<dbReference type="InterPro" id="IPR036393">
    <property type="entry name" value="AceGlu_kinase-like_sf"/>
</dbReference>
<dbReference type="GO" id="GO:0004042">
    <property type="term" value="F:L-glutamate N-acetyltransferase activity"/>
    <property type="evidence" value="ECO:0007669"/>
    <property type="project" value="UniProtKB-UniRule"/>
</dbReference>
<dbReference type="AlphaFoldDB" id="A0A4D6YLM8"/>
<dbReference type="InterPro" id="IPR001048">
    <property type="entry name" value="Asp/Glu/Uridylate_kinase"/>
</dbReference>
<dbReference type="InterPro" id="IPR000182">
    <property type="entry name" value="GNAT_dom"/>
</dbReference>
<dbReference type="CDD" id="cd04237">
    <property type="entry name" value="AAK_NAGS-ABP"/>
    <property type="match status" value="1"/>
</dbReference>
<dbReference type="CDD" id="cd04301">
    <property type="entry name" value="NAT_SF"/>
    <property type="match status" value="1"/>
</dbReference>
<comment type="pathway">
    <text evidence="1 9">Amino-acid biosynthesis; L-arginine biosynthesis; N(2)-acetyl-L-ornithine from L-glutamate: step 1/4.</text>
</comment>
<keyword evidence="6 9" id="KW-0808">Transferase</keyword>
<protein>
    <recommendedName>
        <fullName evidence="9">Amino-acid acetyltransferase</fullName>
        <ecNumber evidence="9">2.3.1.1</ecNumber>
    </recommendedName>
    <alternativeName>
        <fullName evidence="9">N-acetylglutamate synthase</fullName>
        <shortName evidence="9">AGS</shortName>
        <shortName evidence="9">NAGS</shortName>
    </alternativeName>
</protein>
<accession>A0A4D6YLM8</accession>
<evidence type="ECO:0000259" key="10">
    <source>
        <dbReference type="PROSITE" id="PS51186"/>
    </source>
</evidence>
<evidence type="ECO:0000256" key="4">
    <source>
        <dbReference type="ARBA" id="ARBA00022571"/>
    </source>
</evidence>
<dbReference type="PIRSF" id="PIRSF000423">
    <property type="entry name" value="ArgA"/>
    <property type="match status" value="1"/>
</dbReference>
<dbReference type="Pfam" id="PF00583">
    <property type="entry name" value="Acetyltransf_1"/>
    <property type="match status" value="1"/>
</dbReference>
<keyword evidence="4 9" id="KW-0055">Arginine biosynthesis</keyword>
<proteinExistence type="inferred from homology"/>
<evidence type="ECO:0000256" key="6">
    <source>
        <dbReference type="ARBA" id="ARBA00022679"/>
    </source>
</evidence>
<dbReference type="NCBIfam" id="TIGR01890">
    <property type="entry name" value="N-Ac-Glu-synth"/>
    <property type="match status" value="1"/>
</dbReference>
<dbReference type="InterPro" id="IPR033719">
    <property type="entry name" value="NAGS_kin"/>
</dbReference>
<dbReference type="EC" id="2.3.1.1" evidence="9"/>
<dbReference type="PROSITE" id="PS51186">
    <property type="entry name" value="GNAT"/>
    <property type="match status" value="1"/>
</dbReference>
<reference evidence="11 12" key="1">
    <citation type="submission" date="2018-12" db="EMBL/GenBank/DDBJ databases">
        <authorList>
            <person name="Chong R.A."/>
        </authorList>
    </citation>
    <scope>NUCLEOTIDE SEQUENCE [LARGE SCALE GENOMIC DNA]</scope>
    <source>
        <strain evidence="11 12">Tca</strain>
    </source>
</reference>
<dbReference type="NCBIfam" id="NF003641">
    <property type="entry name" value="PRK05279.1"/>
    <property type="match status" value="1"/>
</dbReference>
<dbReference type="InterPro" id="IPR016181">
    <property type="entry name" value="Acyl_CoA_acyltransferase"/>
</dbReference>
<gene>
    <name evidence="9" type="primary">argA</name>
    <name evidence="11" type="ORF">D9V80_01780</name>
</gene>
<dbReference type="HAMAP" id="MF_01105">
    <property type="entry name" value="N_acetyl_glu_synth"/>
    <property type="match status" value="1"/>
</dbReference>
<name>A0A4D6YLM8_9GAMM</name>
<dbReference type="Gene3D" id="3.40.1160.10">
    <property type="entry name" value="Acetylglutamate kinase-like"/>
    <property type="match status" value="1"/>
</dbReference>
<dbReference type="SUPFAM" id="SSF53633">
    <property type="entry name" value="Carbamate kinase-like"/>
    <property type="match status" value="1"/>
</dbReference>
<keyword evidence="12" id="KW-1185">Reference proteome</keyword>
<dbReference type="Proteomes" id="UP000298782">
    <property type="component" value="Chromosome"/>
</dbReference>
<dbReference type="GO" id="GO:0006526">
    <property type="term" value="P:L-arginine biosynthetic process"/>
    <property type="evidence" value="ECO:0007669"/>
    <property type="project" value="UniProtKB-UniRule"/>
</dbReference>
<evidence type="ECO:0000256" key="8">
    <source>
        <dbReference type="ARBA" id="ARBA00048372"/>
    </source>
</evidence>
<organism evidence="11 12">
    <name type="scientific">Buchnera aphidicola</name>
    <name type="common">Thelaxes californica</name>
    <dbReference type="NCBI Taxonomy" id="1315998"/>
    <lineage>
        <taxon>Bacteria</taxon>
        <taxon>Pseudomonadati</taxon>
        <taxon>Pseudomonadota</taxon>
        <taxon>Gammaproteobacteria</taxon>
        <taxon>Enterobacterales</taxon>
        <taxon>Erwiniaceae</taxon>
        <taxon>Buchnera</taxon>
    </lineage>
</organism>
<dbReference type="EMBL" id="CP034852">
    <property type="protein sequence ID" value="QCI26874.1"/>
    <property type="molecule type" value="Genomic_DNA"/>
</dbReference>
<dbReference type="PANTHER" id="PTHR30602:SF12">
    <property type="entry name" value="AMINO-ACID ACETYLTRANSFERASE NAGS1, CHLOROPLASTIC-RELATED"/>
    <property type="match status" value="1"/>
</dbReference>
<comment type="similarity">
    <text evidence="2 9">Belongs to the acetyltransferase family. ArgA subfamily.</text>
</comment>
<reference evidence="11 12" key="2">
    <citation type="submission" date="2019-05" db="EMBL/GenBank/DDBJ databases">
        <title>Genome evolution of the obligate endosymbiont Buchnera aphidicola.</title>
        <authorList>
            <person name="Moran N.A."/>
        </authorList>
    </citation>
    <scope>NUCLEOTIDE SEQUENCE [LARGE SCALE GENOMIC DNA]</scope>
    <source>
        <strain evidence="11 12">Tca</strain>
    </source>
</reference>
<evidence type="ECO:0000256" key="3">
    <source>
        <dbReference type="ARBA" id="ARBA00011643"/>
    </source>
</evidence>
<sequence length="443" mass="50296">MYKNGTNLVQSFRHSVPYINMHRNKKFVIFLTGEAIYHSNFSNIINDIGLLHSLGIRIVIVFSIIPQIDVFLEKMNLKCIFYNNIRITTPKILNYIKKISGQLQLEITARLSLSISNTPLQGANINVVSGNFIIAQPFGIVKGIDYFHTGKVRRINYQSINQQLLNNNAVVLVSPVASSVTGECFNLNSEEIANNIAVKIQAEKLISFSQHSGIIDYKNQRIYSEIISEKLEKYIENKKFIRYFSNQYLRFLKCAVNSCKKGVSRIHIISYQKKGALLEELFSSKGIGTQILIESSESIIPASINDIGGILNVIKPLEIKGILVRRSREQLEIEIHNFIVIKKDNLVIACVALYPFLKEKIGELACLAVHPDYQSVSRGELLLNAIIIKAKKICLQKIFVLTTHSIHWFQERGFVPVNINVLPDSKKKMYNYKRGSKVLIINI</sequence>
<dbReference type="SUPFAM" id="SSF55729">
    <property type="entry name" value="Acyl-CoA N-acyltransferases (Nat)"/>
    <property type="match status" value="1"/>
</dbReference>
<feature type="domain" description="N-acetyltransferase" evidence="10">
    <location>
        <begin position="297"/>
        <end position="443"/>
    </location>
</feature>
<evidence type="ECO:0000256" key="7">
    <source>
        <dbReference type="ARBA" id="ARBA00023315"/>
    </source>
</evidence>
<dbReference type="UniPathway" id="UPA00068">
    <property type="reaction ID" value="UER00106"/>
</dbReference>
<comment type="subcellular location">
    <subcellularLocation>
        <location evidence="9">Cytoplasm</location>
    </subcellularLocation>
</comment>
<dbReference type="OrthoDB" id="9802238at2"/>
<keyword evidence="5 9" id="KW-0028">Amino-acid biosynthesis</keyword>
<evidence type="ECO:0000256" key="2">
    <source>
        <dbReference type="ARBA" id="ARBA00009145"/>
    </source>
</evidence>
<comment type="catalytic activity">
    <reaction evidence="8 9">
        <text>L-glutamate + acetyl-CoA = N-acetyl-L-glutamate + CoA + H(+)</text>
        <dbReference type="Rhea" id="RHEA:24292"/>
        <dbReference type="ChEBI" id="CHEBI:15378"/>
        <dbReference type="ChEBI" id="CHEBI:29985"/>
        <dbReference type="ChEBI" id="CHEBI:44337"/>
        <dbReference type="ChEBI" id="CHEBI:57287"/>
        <dbReference type="ChEBI" id="CHEBI:57288"/>
        <dbReference type="EC" id="2.3.1.1"/>
    </reaction>
</comment>
<evidence type="ECO:0000256" key="9">
    <source>
        <dbReference type="HAMAP-Rule" id="MF_01105"/>
    </source>
</evidence>
<dbReference type="RefSeq" id="WP_158353648.1">
    <property type="nucleotide sequence ID" value="NZ_CP034852.1"/>
</dbReference>
<evidence type="ECO:0000313" key="11">
    <source>
        <dbReference type="EMBL" id="QCI26874.1"/>
    </source>
</evidence>
<evidence type="ECO:0000256" key="5">
    <source>
        <dbReference type="ARBA" id="ARBA00022605"/>
    </source>
</evidence>
<comment type="subunit">
    <text evidence="3 9">Homohexamer.</text>
</comment>
<dbReference type="PANTHER" id="PTHR30602">
    <property type="entry name" value="AMINO-ACID ACETYLTRANSFERASE"/>
    <property type="match status" value="1"/>
</dbReference>
<dbReference type="Pfam" id="PF00696">
    <property type="entry name" value="AA_kinase"/>
    <property type="match status" value="1"/>
</dbReference>
<keyword evidence="9" id="KW-0963">Cytoplasm</keyword>
<evidence type="ECO:0000256" key="1">
    <source>
        <dbReference type="ARBA" id="ARBA00004925"/>
    </source>
</evidence>
<dbReference type="InterPro" id="IPR010167">
    <property type="entry name" value="NH2A_AcTrfase"/>
</dbReference>
<dbReference type="Gene3D" id="3.40.630.30">
    <property type="match status" value="1"/>
</dbReference>
<dbReference type="GO" id="GO:0005737">
    <property type="term" value="C:cytoplasm"/>
    <property type="evidence" value="ECO:0007669"/>
    <property type="project" value="UniProtKB-SubCell"/>
</dbReference>
<keyword evidence="7 9" id="KW-0012">Acyltransferase</keyword>